<dbReference type="GO" id="GO:0008270">
    <property type="term" value="F:zinc ion binding"/>
    <property type="evidence" value="ECO:0007669"/>
    <property type="project" value="InterPro"/>
</dbReference>
<gene>
    <name evidence="6" type="ORF">LY28_01338</name>
</gene>
<dbReference type="Proteomes" id="UP000248132">
    <property type="component" value="Unassembled WGS sequence"/>
</dbReference>
<dbReference type="SMART" id="SM00507">
    <property type="entry name" value="HNHc"/>
    <property type="match status" value="1"/>
</dbReference>
<organism evidence="6 7">
    <name type="scientific">Ruminiclostridium sufflavum DSM 19573</name>
    <dbReference type="NCBI Taxonomy" id="1121337"/>
    <lineage>
        <taxon>Bacteria</taxon>
        <taxon>Bacillati</taxon>
        <taxon>Bacillota</taxon>
        <taxon>Clostridia</taxon>
        <taxon>Eubacteriales</taxon>
        <taxon>Oscillospiraceae</taxon>
        <taxon>Ruminiclostridium</taxon>
    </lineage>
</organism>
<evidence type="ECO:0000256" key="3">
    <source>
        <dbReference type="ARBA" id="ARBA00038412"/>
    </source>
</evidence>
<accession>A0A318XNG8</accession>
<dbReference type="GO" id="GO:0005829">
    <property type="term" value="C:cytosol"/>
    <property type="evidence" value="ECO:0007669"/>
    <property type="project" value="TreeGrafter"/>
</dbReference>
<evidence type="ECO:0000313" key="7">
    <source>
        <dbReference type="Proteomes" id="UP000248132"/>
    </source>
</evidence>
<keyword evidence="2" id="KW-0378">Hydrolase</keyword>
<comment type="caution">
    <text evidence="6">The sequence shown here is derived from an EMBL/GenBank/DDBJ whole genome shotgun (WGS) entry which is preliminary data.</text>
</comment>
<dbReference type="GO" id="GO:0016787">
    <property type="term" value="F:hydrolase activity"/>
    <property type="evidence" value="ECO:0007669"/>
    <property type="project" value="UniProtKB-KW"/>
</dbReference>
<evidence type="ECO:0000259" key="5">
    <source>
        <dbReference type="SMART" id="SM00507"/>
    </source>
</evidence>
<dbReference type="EMBL" id="QKMR01000006">
    <property type="protein sequence ID" value="PYG88489.1"/>
    <property type="molecule type" value="Genomic_DNA"/>
</dbReference>
<dbReference type="PANTHER" id="PTHR41286:SF1">
    <property type="entry name" value="HNH NUCLEASE YAJD-RELATED"/>
    <property type="match status" value="1"/>
</dbReference>
<evidence type="ECO:0000256" key="1">
    <source>
        <dbReference type="ARBA" id="ARBA00022722"/>
    </source>
</evidence>
<evidence type="ECO:0000313" key="6">
    <source>
        <dbReference type="EMBL" id="PYG88489.1"/>
    </source>
</evidence>
<dbReference type="InterPro" id="IPR002711">
    <property type="entry name" value="HNH"/>
</dbReference>
<dbReference type="AlphaFoldDB" id="A0A318XNG8"/>
<dbReference type="Gene3D" id="1.10.30.50">
    <property type="match status" value="1"/>
</dbReference>
<keyword evidence="6" id="KW-0255">Endonuclease</keyword>
<keyword evidence="1" id="KW-0540">Nuclease</keyword>
<evidence type="ECO:0000256" key="4">
    <source>
        <dbReference type="ARBA" id="ARBA00040194"/>
    </source>
</evidence>
<dbReference type="PANTHER" id="PTHR41286">
    <property type="entry name" value="HNH NUCLEASE YAJD-RELATED"/>
    <property type="match status" value="1"/>
</dbReference>
<dbReference type="Pfam" id="PF01844">
    <property type="entry name" value="HNH"/>
    <property type="match status" value="1"/>
</dbReference>
<protein>
    <recommendedName>
        <fullName evidence="4">Putative HNH nuclease YajD</fullName>
    </recommendedName>
</protein>
<reference evidence="6 7" key="1">
    <citation type="submission" date="2018-06" db="EMBL/GenBank/DDBJ databases">
        <title>Genomic Encyclopedia of Type Strains, Phase I: the one thousand microbial genomes (KMG-I) project.</title>
        <authorList>
            <person name="Kyrpides N."/>
        </authorList>
    </citation>
    <scope>NUCLEOTIDE SEQUENCE [LARGE SCALE GENOMIC DNA]</scope>
    <source>
        <strain evidence="6 7">DSM 19573</strain>
    </source>
</reference>
<dbReference type="OrthoDB" id="9811997at2"/>
<dbReference type="GO" id="GO:0004519">
    <property type="term" value="F:endonuclease activity"/>
    <property type="evidence" value="ECO:0007669"/>
    <property type="project" value="UniProtKB-KW"/>
</dbReference>
<evidence type="ECO:0000256" key="2">
    <source>
        <dbReference type="ARBA" id="ARBA00022801"/>
    </source>
</evidence>
<dbReference type="RefSeq" id="WP_110461385.1">
    <property type="nucleotide sequence ID" value="NZ_QKMR01000006.1"/>
</dbReference>
<dbReference type="GO" id="GO:0003676">
    <property type="term" value="F:nucleic acid binding"/>
    <property type="evidence" value="ECO:0007669"/>
    <property type="project" value="InterPro"/>
</dbReference>
<keyword evidence="7" id="KW-1185">Reference proteome</keyword>
<comment type="similarity">
    <text evidence="3">Belongs to the HNH nuclease family.</text>
</comment>
<name>A0A318XNG8_9FIRM</name>
<sequence>MTKHELVHWINKLIEHRNIKAFYNSGLWEQIRNESLQRDNNECQKCKAKGLFSAAQCVHHVKHVRKYPELALSIDNTISLCNSCHDLEHPEKLQNKSKPQLNEERW</sequence>
<dbReference type="InterPro" id="IPR003615">
    <property type="entry name" value="HNH_nuc"/>
</dbReference>
<proteinExistence type="inferred from homology"/>
<feature type="domain" description="HNH nuclease" evidence="5">
    <location>
        <begin position="30"/>
        <end position="86"/>
    </location>
</feature>